<sequence length="214" mass="23322">MHGQLHFMVSTVFRRQTSSQLSQVLVPHLGSAIRDGVFPVDTCVHCSKARPRPEAEIGRFRETGSKSDAGGACAEDLQDRALRRYAGVSARPVIHTLPSTAGARDHGLGNRLGTGATEQAVGAPGAGECFLILYTWGRRITRVRRSVCRYVFASEAVRASSPACTGPYRARLRRVAHELAIALRVSSFVRRRSLSLIDGRCSITTVSSRPHPRC</sequence>
<evidence type="ECO:0000313" key="1">
    <source>
        <dbReference type="EMBL" id="TFK83105.1"/>
    </source>
</evidence>
<dbReference type="EMBL" id="ML211421">
    <property type="protein sequence ID" value="TFK83105.1"/>
    <property type="molecule type" value="Genomic_DNA"/>
</dbReference>
<reference evidence="1 2" key="1">
    <citation type="journal article" date="2019" name="Nat. Ecol. Evol.">
        <title>Megaphylogeny resolves global patterns of mushroom evolution.</title>
        <authorList>
            <person name="Varga T."/>
            <person name="Krizsan K."/>
            <person name="Foldi C."/>
            <person name="Dima B."/>
            <person name="Sanchez-Garcia M."/>
            <person name="Sanchez-Ramirez S."/>
            <person name="Szollosi G.J."/>
            <person name="Szarkandi J.G."/>
            <person name="Papp V."/>
            <person name="Albert L."/>
            <person name="Andreopoulos W."/>
            <person name="Angelini C."/>
            <person name="Antonin V."/>
            <person name="Barry K.W."/>
            <person name="Bougher N.L."/>
            <person name="Buchanan P."/>
            <person name="Buyck B."/>
            <person name="Bense V."/>
            <person name="Catcheside P."/>
            <person name="Chovatia M."/>
            <person name="Cooper J."/>
            <person name="Damon W."/>
            <person name="Desjardin D."/>
            <person name="Finy P."/>
            <person name="Geml J."/>
            <person name="Haridas S."/>
            <person name="Hughes K."/>
            <person name="Justo A."/>
            <person name="Karasinski D."/>
            <person name="Kautmanova I."/>
            <person name="Kiss B."/>
            <person name="Kocsube S."/>
            <person name="Kotiranta H."/>
            <person name="LaButti K.M."/>
            <person name="Lechner B.E."/>
            <person name="Liimatainen K."/>
            <person name="Lipzen A."/>
            <person name="Lukacs Z."/>
            <person name="Mihaltcheva S."/>
            <person name="Morgado L.N."/>
            <person name="Niskanen T."/>
            <person name="Noordeloos M.E."/>
            <person name="Ohm R.A."/>
            <person name="Ortiz-Santana B."/>
            <person name="Ovrebo C."/>
            <person name="Racz N."/>
            <person name="Riley R."/>
            <person name="Savchenko A."/>
            <person name="Shiryaev A."/>
            <person name="Soop K."/>
            <person name="Spirin V."/>
            <person name="Szebenyi C."/>
            <person name="Tomsovsky M."/>
            <person name="Tulloss R.E."/>
            <person name="Uehling J."/>
            <person name="Grigoriev I.V."/>
            <person name="Vagvolgyi C."/>
            <person name="Papp T."/>
            <person name="Martin F.M."/>
            <person name="Miettinen O."/>
            <person name="Hibbett D.S."/>
            <person name="Nagy L.G."/>
        </authorList>
    </citation>
    <scope>NUCLEOTIDE SEQUENCE [LARGE SCALE GENOMIC DNA]</scope>
    <source>
        <strain evidence="1 2">HHB13444</strain>
    </source>
</reference>
<dbReference type="Proteomes" id="UP000308197">
    <property type="component" value="Unassembled WGS sequence"/>
</dbReference>
<dbReference type="AlphaFoldDB" id="A0A5C3P0C6"/>
<gene>
    <name evidence="1" type="ORF">K466DRAFT_273638</name>
</gene>
<name>A0A5C3P0C6_9APHY</name>
<proteinExistence type="predicted"/>
<evidence type="ECO:0000313" key="2">
    <source>
        <dbReference type="Proteomes" id="UP000308197"/>
    </source>
</evidence>
<accession>A0A5C3P0C6</accession>
<organism evidence="1 2">
    <name type="scientific">Polyporus arcularius HHB13444</name>
    <dbReference type="NCBI Taxonomy" id="1314778"/>
    <lineage>
        <taxon>Eukaryota</taxon>
        <taxon>Fungi</taxon>
        <taxon>Dikarya</taxon>
        <taxon>Basidiomycota</taxon>
        <taxon>Agaricomycotina</taxon>
        <taxon>Agaricomycetes</taxon>
        <taxon>Polyporales</taxon>
        <taxon>Polyporaceae</taxon>
        <taxon>Polyporus</taxon>
    </lineage>
</organism>
<dbReference type="InParanoid" id="A0A5C3P0C6"/>
<protein>
    <submittedName>
        <fullName evidence="1">Uncharacterized protein</fullName>
    </submittedName>
</protein>
<keyword evidence="2" id="KW-1185">Reference proteome</keyword>